<dbReference type="EMBL" id="JAUIQD010000004">
    <property type="protein sequence ID" value="KAK3353133.1"/>
    <property type="molecule type" value="Genomic_DNA"/>
</dbReference>
<feature type="region of interest" description="Disordered" evidence="1">
    <location>
        <begin position="344"/>
        <end position="406"/>
    </location>
</feature>
<dbReference type="AlphaFoldDB" id="A0AAJ0HI56"/>
<feature type="compositionally biased region" description="Polar residues" evidence="1">
    <location>
        <begin position="344"/>
        <end position="355"/>
    </location>
</feature>
<proteinExistence type="predicted"/>
<evidence type="ECO:0000313" key="3">
    <source>
        <dbReference type="Proteomes" id="UP001275084"/>
    </source>
</evidence>
<organism evidence="2 3">
    <name type="scientific">Lasiosphaeria hispida</name>
    <dbReference type="NCBI Taxonomy" id="260671"/>
    <lineage>
        <taxon>Eukaryota</taxon>
        <taxon>Fungi</taxon>
        <taxon>Dikarya</taxon>
        <taxon>Ascomycota</taxon>
        <taxon>Pezizomycotina</taxon>
        <taxon>Sordariomycetes</taxon>
        <taxon>Sordariomycetidae</taxon>
        <taxon>Sordariales</taxon>
        <taxon>Lasiosphaeriaceae</taxon>
        <taxon>Lasiosphaeria</taxon>
    </lineage>
</organism>
<sequence length="406" mass="43893">MPPVNQAAVASAGIIVASVAVAAAIALYESPEFRRVAENLRRRIAITLHALGDNFDPAPASRDPLFNRPEDAEGFLQSRGAVGADADIVADDETRRRQREELMYWNAIRESKQLEEERSEVSQQALGDRLASGSTFDDFLREDKSADRGTFVYNTGASVWANEQQQGVVRRRGPEGVRGLNASVIANPFSDEYGIELDEHPGMEIEEKHALSPGRDEIMSDIYNATVKDEEATTHSLSPQSKPVVPDVLFDFDTHSRTTESATVDHDTLKFKTPAASETRSVTLERDLAEDEYMTAGQDDHDHESDRGAYASIQAWAQNSNPSFYSPLPVSPAAPLSETEVISTGDLTPTDSASLAGSGEDIGNDAASSKDGDYDVLSDDGTGIATPNSWSEIGSVISESEGAMHA</sequence>
<reference evidence="2" key="2">
    <citation type="submission" date="2023-06" db="EMBL/GenBank/DDBJ databases">
        <authorList>
            <consortium name="Lawrence Berkeley National Laboratory"/>
            <person name="Haridas S."/>
            <person name="Hensen N."/>
            <person name="Bonometti L."/>
            <person name="Westerberg I."/>
            <person name="Brannstrom I.O."/>
            <person name="Guillou S."/>
            <person name="Cros-Aarteil S."/>
            <person name="Calhoun S."/>
            <person name="Kuo A."/>
            <person name="Mondo S."/>
            <person name="Pangilinan J."/>
            <person name="Riley R."/>
            <person name="Labutti K."/>
            <person name="Andreopoulos B."/>
            <person name="Lipzen A."/>
            <person name="Chen C."/>
            <person name="Yanf M."/>
            <person name="Daum C."/>
            <person name="Ng V."/>
            <person name="Clum A."/>
            <person name="Steindorff A."/>
            <person name="Ohm R."/>
            <person name="Martin F."/>
            <person name="Silar P."/>
            <person name="Natvig D."/>
            <person name="Lalanne C."/>
            <person name="Gautier V."/>
            <person name="Ament-Velasquez S.L."/>
            <person name="Kruys A."/>
            <person name="Hutchinson M.I."/>
            <person name="Powell A.J."/>
            <person name="Barry K."/>
            <person name="Miller A.N."/>
            <person name="Grigoriev I.V."/>
            <person name="Debuchy R."/>
            <person name="Gladieux P."/>
            <person name="Thoren M.H."/>
            <person name="Johannesson H."/>
        </authorList>
    </citation>
    <scope>NUCLEOTIDE SEQUENCE</scope>
    <source>
        <strain evidence="2">CBS 955.72</strain>
    </source>
</reference>
<feature type="compositionally biased region" description="Low complexity" evidence="1">
    <location>
        <begin position="389"/>
        <end position="406"/>
    </location>
</feature>
<dbReference type="Proteomes" id="UP001275084">
    <property type="component" value="Unassembled WGS sequence"/>
</dbReference>
<comment type="caution">
    <text evidence="2">The sequence shown here is derived from an EMBL/GenBank/DDBJ whole genome shotgun (WGS) entry which is preliminary data.</text>
</comment>
<evidence type="ECO:0000313" key="2">
    <source>
        <dbReference type="EMBL" id="KAK3353133.1"/>
    </source>
</evidence>
<protein>
    <submittedName>
        <fullName evidence="2">Uncharacterized protein</fullName>
    </submittedName>
</protein>
<evidence type="ECO:0000256" key="1">
    <source>
        <dbReference type="SAM" id="MobiDB-lite"/>
    </source>
</evidence>
<accession>A0AAJ0HI56</accession>
<name>A0AAJ0HI56_9PEZI</name>
<gene>
    <name evidence="2" type="ORF">B0T25DRAFT_543756</name>
</gene>
<reference evidence="2" key="1">
    <citation type="journal article" date="2023" name="Mol. Phylogenet. Evol.">
        <title>Genome-scale phylogeny and comparative genomics of the fungal order Sordariales.</title>
        <authorList>
            <person name="Hensen N."/>
            <person name="Bonometti L."/>
            <person name="Westerberg I."/>
            <person name="Brannstrom I.O."/>
            <person name="Guillou S."/>
            <person name="Cros-Aarteil S."/>
            <person name="Calhoun S."/>
            <person name="Haridas S."/>
            <person name="Kuo A."/>
            <person name="Mondo S."/>
            <person name="Pangilinan J."/>
            <person name="Riley R."/>
            <person name="LaButti K."/>
            <person name="Andreopoulos B."/>
            <person name="Lipzen A."/>
            <person name="Chen C."/>
            <person name="Yan M."/>
            <person name="Daum C."/>
            <person name="Ng V."/>
            <person name="Clum A."/>
            <person name="Steindorff A."/>
            <person name="Ohm R.A."/>
            <person name="Martin F."/>
            <person name="Silar P."/>
            <person name="Natvig D.O."/>
            <person name="Lalanne C."/>
            <person name="Gautier V."/>
            <person name="Ament-Velasquez S.L."/>
            <person name="Kruys A."/>
            <person name="Hutchinson M.I."/>
            <person name="Powell A.J."/>
            <person name="Barry K."/>
            <person name="Miller A.N."/>
            <person name="Grigoriev I.V."/>
            <person name="Debuchy R."/>
            <person name="Gladieux P."/>
            <person name="Hiltunen Thoren M."/>
            <person name="Johannesson H."/>
        </authorList>
    </citation>
    <scope>NUCLEOTIDE SEQUENCE</scope>
    <source>
        <strain evidence="2">CBS 955.72</strain>
    </source>
</reference>
<keyword evidence="3" id="KW-1185">Reference proteome</keyword>